<dbReference type="EMBL" id="CP034206">
    <property type="protein sequence ID" value="QBZ59650.1"/>
    <property type="molecule type" value="Genomic_DNA"/>
</dbReference>
<name>A0A4P7NDT8_PYROR</name>
<reference evidence="1 2" key="1">
    <citation type="journal article" date="2019" name="Mol. Biol. Evol.">
        <title>Blast fungal genomes show frequent chromosomal changes, gene gains and losses, and effector gene turnover.</title>
        <authorList>
            <person name="Gomez Luciano L.B."/>
            <person name="Jason Tsai I."/>
            <person name="Chuma I."/>
            <person name="Tosa Y."/>
            <person name="Chen Y.H."/>
            <person name="Li J.Y."/>
            <person name="Li M.Y."/>
            <person name="Jade Lu M.Y."/>
            <person name="Nakayashiki H."/>
            <person name="Li W.H."/>
        </authorList>
    </citation>
    <scope>NUCLEOTIDE SEQUENCE [LARGE SCALE GENOMIC DNA]</scope>
    <source>
        <strain evidence="1">MZ5-1-6</strain>
    </source>
</reference>
<dbReference type="Proteomes" id="UP000294847">
    <property type="component" value="Chromosome 3"/>
</dbReference>
<accession>A0A4P7NDT8</accession>
<evidence type="ECO:0000313" key="1">
    <source>
        <dbReference type="EMBL" id="QBZ59650.1"/>
    </source>
</evidence>
<proteinExistence type="predicted"/>
<sequence>MPDGLANWVPGLMRLIFGPRNVTITVVLKAFDFAFPRGIRFGYALLHFFPNDGCGGGCSWPVVWTTVVPLHQPHVTKSEVQANPVERIVNGQCVPALNLGLLAVFIPLQQPNYLL</sequence>
<organism evidence="1 2">
    <name type="scientific">Pyricularia oryzae</name>
    <name type="common">Rice blast fungus</name>
    <name type="synonym">Magnaporthe oryzae</name>
    <dbReference type="NCBI Taxonomy" id="318829"/>
    <lineage>
        <taxon>Eukaryota</taxon>
        <taxon>Fungi</taxon>
        <taxon>Dikarya</taxon>
        <taxon>Ascomycota</taxon>
        <taxon>Pezizomycotina</taxon>
        <taxon>Sordariomycetes</taxon>
        <taxon>Sordariomycetidae</taxon>
        <taxon>Magnaporthales</taxon>
        <taxon>Pyriculariaceae</taxon>
        <taxon>Pyricularia</taxon>
    </lineage>
</organism>
<evidence type="ECO:0000313" key="2">
    <source>
        <dbReference type="Proteomes" id="UP000294847"/>
    </source>
</evidence>
<dbReference type="AlphaFoldDB" id="A0A4P7NDT8"/>
<protein>
    <submittedName>
        <fullName evidence="1">Uncharacterized protein</fullName>
    </submittedName>
</protein>
<gene>
    <name evidence="1" type="ORF">PoMZ_04613</name>
</gene>